<gene>
    <name evidence="9" type="ORF">niasHS_013269</name>
</gene>
<comment type="caution">
    <text evidence="9">The sequence shown here is derived from an EMBL/GenBank/DDBJ whole genome shotgun (WGS) entry which is preliminary data.</text>
</comment>
<dbReference type="InterPro" id="IPR031984">
    <property type="entry name" value="SLC3A2_N"/>
</dbReference>
<dbReference type="Pfam" id="PF16028">
    <property type="entry name" value="SLC3A2_N"/>
    <property type="match status" value="1"/>
</dbReference>
<dbReference type="InterPro" id="IPR013098">
    <property type="entry name" value="Ig_I-set"/>
</dbReference>
<keyword evidence="4" id="KW-0325">Glycoprotein</keyword>
<dbReference type="PANTHER" id="PTHR11640">
    <property type="entry name" value="NEPHRIN"/>
    <property type="match status" value="1"/>
</dbReference>
<feature type="domain" description="Ig-like" evidence="8">
    <location>
        <begin position="346"/>
        <end position="433"/>
    </location>
</feature>
<keyword evidence="7" id="KW-1133">Transmembrane helix</keyword>
<evidence type="ECO:0000313" key="9">
    <source>
        <dbReference type="EMBL" id="KAL3077280.1"/>
    </source>
</evidence>
<comment type="subcellular location">
    <subcellularLocation>
        <location evidence="1">Membrane</location>
        <topology evidence="1">Single-pass type I membrane protein</topology>
    </subcellularLocation>
</comment>
<evidence type="ECO:0000256" key="7">
    <source>
        <dbReference type="SAM" id="Phobius"/>
    </source>
</evidence>
<evidence type="ECO:0000256" key="3">
    <source>
        <dbReference type="ARBA" id="ARBA00023157"/>
    </source>
</evidence>
<dbReference type="SUPFAM" id="SSF48726">
    <property type="entry name" value="Immunoglobulin"/>
    <property type="match status" value="3"/>
</dbReference>
<keyword evidence="3" id="KW-1015">Disulfide bond</keyword>
<feature type="transmembrane region" description="Helical" evidence="7">
    <location>
        <begin position="80"/>
        <end position="103"/>
    </location>
</feature>
<dbReference type="InterPro" id="IPR003599">
    <property type="entry name" value="Ig_sub"/>
</dbReference>
<keyword evidence="10" id="KW-1185">Reference proteome</keyword>
<dbReference type="InterPro" id="IPR013783">
    <property type="entry name" value="Ig-like_fold"/>
</dbReference>
<evidence type="ECO:0000256" key="1">
    <source>
        <dbReference type="ARBA" id="ARBA00004479"/>
    </source>
</evidence>
<keyword evidence="2 7" id="KW-0472">Membrane</keyword>
<feature type="compositionally biased region" description="Basic and acidic residues" evidence="6">
    <location>
        <begin position="475"/>
        <end position="511"/>
    </location>
</feature>
<dbReference type="InterPro" id="IPR007110">
    <property type="entry name" value="Ig-like_dom"/>
</dbReference>
<protein>
    <recommendedName>
        <fullName evidence="8">Ig-like domain-containing protein</fullName>
    </recommendedName>
</protein>
<evidence type="ECO:0000256" key="6">
    <source>
        <dbReference type="SAM" id="MobiDB-lite"/>
    </source>
</evidence>
<dbReference type="InterPro" id="IPR003598">
    <property type="entry name" value="Ig_sub2"/>
</dbReference>
<dbReference type="InterPro" id="IPR051275">
    <property type="entry name" value="Cell_adhesion_signaling"/>
</dbReference>
<dbReference type="Gene3D" id="2.60.40.10">
    <property type="entry name" value="Immunoglobulins"/>
    <property type="match status" value="3"/>
</dbReference>
<evidence type="ECO:0000256" key="4">
    <source>
        <dbReference type="ARBA" id="ARBA00023180"/>
    </source>
</evidence>
<feature type="compositionally biased region" description="Basic and acidic residues" evidence="6">
    <location>
        <begin position="11"/>
        <end position="44"/>
    </location>
</feature>
<sequence length="541" mass="59602">MQITKNGTKSNGEEELKELKSNGEEKEEKEEAKNDLEKGTEENGGKAGKKTTKRNERQLLLGPEEIERYRKDPIWKALRFALFGSLVCLFLLLVVVAILIVALSSKCAGGGEIGTTIDLLAGNVPSKQLFVAVMEGESAFIHCDGAGGKIRWHRKGRNGEAIGEQNNNDIEQFDNGTLHIRNVKWEEMGEYICEGMAPLGREWHRLTSVKLEVAQNSKYQEDDRQQQSLAVPSPVPSATSAVQFVSLPRVDSHLKLAFAGEKVHFRCWMDGKSGEDLSWQKVTATDARRREEGAAGEGISLLATEPDGHSAFLLFGAVKESDAGEYKCVEGQSGASSALVRLRVEPSRSPIIEPIDQLVSEHSPAKIRCSVPGHPSAQLIWRRENGVEVGTIKGVTDDGKGTLRIAEVRREHERMGWVCWAVYSHMADKQALSAGPVVIRVLITDEEESVSEGEATENQREEEEEEGSGEEEESGREAEEGGKSAVEEEKGEQNSEGKTEQQREEKKADKEGGEEEKMDNGEEGGQDEKQSTDNDNDIFSL</sequence>
<reference evidence="9 10" key="1">
    <citation type="submission" date="2024-10" db="EMBL/GenBank/DDBJ databases">
        <authorList>
            <person name="Kim D."/>
        </authorList>
    </citation>
    <scope>NUCLEOTIDE SEQUENCE [LARGE SCALE GENOMIC DNA]</scope>
    <source>
        <strain evidence="9">Taebaek</strain>
    </source>
</reference>
<feature type="domain" description="Ig-like" evidence="8">
    <location>
        <begin position="248"/>
        <end position="328"/>
    </location>
</feature>
<evidence type="ECO:0000313" key="10">
    <source>
        <dbReference type="Proteomes" id="UP001620645"/>
    </source>
</evidence>
<dbReference type="Proteomes" id="UP001620645">
    <property type="component" value="Unassembled WGS sequence"/>
</dbReference>
<feature type="compositionally biased region" description="Acidic residues" evidence="6">
    <location>
        <begin position="512"/>
        <end position="525"/>
    </location>
</feature>
<feature type="compositionally biased region" description="Acidic residues" evidence="6">
    <location>
        <begin position="445"/>
        <end position="474"/>
    </location>
</feature>
<dbReference type="EMBL" id="JBICCN010000327">
    <property type="protein sequence ID" value="KAL3077280.1"/>
    <property type="molecule type" value="Genomic_DNA"/>
</dbReference>
<dbReference type="AlphaFoldDB" id="A0ABD2IJ54"/>
<dbReference type="SMART" id="SM00409">
    <property type="entry name" value="IG"/>
    <property type="match status" value="3"/>
</dbReference>
<dbReference type="Pfam" id="PF07679">
    <property type="entry name" value="I-set"/>
    <property type="match status" value="1"/>
</dbReference>
<proteinExistence type="predicted"/>
<feature type="region of interest" description="Disordered" evidence="6">
    <location>
        <begin position="1"/>
        <end position="56"/>
    </location>
</feature>
<evidence type="ECO:0000256" key="2">
    <source>
        <dbReference type="ARBA" id="ARBA00023136"/>
    </source>
</evidence>
<dbReference type="InterPro" id="IPR036179">
    <property type="entry name" value="Ig-like_dom_sf"/>
</dbReference>
<feature type="domain" description="Ig-like" evidence="8">
    <location>
        <begin position="125"/>
        <end position="193"/>
    </location>
</feature>
<dbReference type="GO" id="GO:0016020">
    <property type="term" value="C:membrane"/>
    <property type="evidence" value="ECO:0007669"/>
    <property type="project" value="UniProtKB-SubCell"/>
</dbReference>
<keyword evidence="7" id="KW-0812">Transmembrane</keyword>
<evidence type="ECO:0000256" key="5">
    <source>
        <dbReference type="ARBA" id="ARBA00023319"/>
    </source>
</evidence>
<organism evidence="9 10">
    <name type="scientific">Heterodera schachtii</name>
    <name type="common">Sugarbeet cyst nematode worm</name>
    <name type="synonym">Tylenchus schachtii</name>
    <dbReference type="NCBI Taxonomy" id="97005"/>
    <lineage>
        <taxon>Eukaryota</taxon>
        <taxon>Metazoa</taxon>
        <taxon>Ecdysozoa</taxon>
        <taxon>Nematoda</taxon>
        <taxon>Chromadorea</taxon>
        <taxon>Rhabditida</taxon>
        <taxon>Tylenchina</taxon>
        <taxon>Tylenchomorpha</taxon>
        <taxon>Tylenchoidea</taxon>
        <taxon>Heteroderidae</taxon>
        <taxon>Heteroderinae</taxon>
        <taxon>Heterodera</taxon>
    </lineage>
</organism>
<evidence type="ECO:0000259" key="8">
    <source>
        <dbReference type="PROSITE" id="PS50835"/>
    </source>
</evidence>
<keyword evidence="5" id="KW-0393">Immunoglobulin domain</keyword>
<feature type="region of interest" description="Disordered" evidence="6">
    <location>
        <begin position="445"/>
        <end position="541"/>
    </location>
</feature>
<name>A0ABD2IJ54_HETSC</name>
<dbReference type="PANTHER" id="PTHR11640:SF31">
    <property type="entry name" value="IRREGULAR CHIASM C-ROUGHEST PROTEIN-RELATED"/>
    <property type="match status" value="1"/>
</dbReference>
<dbReference type="SMART" id="SM00408">
    <property type="entry name" value="IGc2"/>
    <property type="match status" value="3"/>
</dbReference>
<dbReference type="PROSITE" id="PS50835">
    <property type="entry name" value="IG_LIKE"/>
    <property type="match status" value="3"/>
</dbReference>
<accession>A0ABD2IJ54</accession>